<sequence>RLEVPRRSYGHWRLTVSAFWTDSYRSTPLWLYLKKNSIPNKSSFDKSSVSFVSRKFARIRMDRASPGSYFVFLEALVDIRNVTLGVTLLPSRLVDQKAVPIFTEIRYRPEWESEWISQNEVK</sequence>
<organism evidence="1">
    <name type="scientific">Lepeophtheirus salmonis</name>
    <name type="common">Salmon louse</name>
    <name type="synonym">Caligus salmonis</name>
    <dbReference type="NCBI Taxonomy" id="72036"/>
    <lineage>
        <taxon>Eukaryota</taxon>
        <taxon>Metazoa</taxon>
        <taxon>Ecdysozoa</taxon>
        <taxon>Arthropoda</taxon>
        <taxon>Crustacea</taxon>
        <taxon>Multicrustacea</taxon>
        <taxon>Hexanauplia</taxon>
        <taxon>Copepoda</taxon>
        <taxon>Siphonostomatoida</taxon>
        <taxon>Caligidae</taxon>
        <taxon>Lepeophtheirus</taxon>
    </lineage>
</organism>
<feature type="non-terminal residue" evidence="1">
    <location>
        <position position="1"/>
    </location>
</feature>
<protein>
    <submittedName>
        <fullName evidence="1">Uncharacterized protein</fullName>
    </submittedName>
</protein>
<evidence type="ECO:0000313" key="1">
    <source>
        <dbReference type="EMBL" id="CDW50548.1"/>
    </source>
</evidence>
<accession>A0A0K2VJA4</accession>
<dbReference type="EMBL" id="HACA01033187">
    <property type="protein sequence ID" value="CDW50548.1"/>
    <property type="molecule type" value="Transcribed_RNA"/>
</dbReference>
<dbReference type="AlphaFoldDB" id="A0A0K2VJA4"/>
<reference evidence="1" key="1">
    <citation type="submission" date="2014-05" db="EMBL/GenBank/DDBJ databases">
        <authorList>
            <person name="Chronopoulou M."/>
        </authorList>
    </citation>
    <scope>NUCLEOTIDE SEQUENCE</scope>
    <source>
        <tissue evidence="1">Whole organism</tissue>
    </source>
</reference>
<proteinExistence type="predicted"/>
<name>A0A0K2VJA4_LEPSM</name>